<dbReference type="OrthoDB" id="436852at2759"/>
<dbReference type="GO" id="GO:0006325">
    <property type="term" value="P:chromatin organization"/>
    <property type="evidence" value="ECO:0007669"/>
    <property type="project" value="UniProtKB-KW"/>
</dbReference>
<feature type="compositionally biased region" description="Low complexity" evidence="6">
    <location>
        <begin position="260"/>
        <end position="270"/>
    </location>
</feature>
<organism evidence="8 9">
    <name type="scientific">Lophiotrema nucula</name>
    <dbReference type="NCBI Taxonomy" id="690887"/>
    <lineage>
        <taxon>Eukaryota</taxon>
        <taxon>Fungi</taxon>
        <taxon>Dikarya</taxon>
        <taxon>Ascomycota</taxon>
        <taxon>Pezizomycotina</taxon>
        <taxon>Dothideomycetes</taxon>
        <taxon>Pleosporomycetidae</taxon>
        <taxon>Pleosporales</taxon>
        <taxon>Lophiotremataceae</taxon>
        <taxon>Lophiotrema</taxon>
    </lineage>
</organism>
<keyword evidence="2 5" id="KW-0863">Zinc-finger</keyword>
<dbReference type="GO" id="GO:0008270">
    <property type="term" value="F:zinc ion binding"/>
    <property type="evidence" value="ECO:0007669"/>
    <property type="project" value="UniProtKB-KW"/>
</dbReference>
<dbReference type="GO" id="GO:0034967">
    <property type="term" value="C:Set3 complex"/>
    <property type="evidence" value="ECO:0007669"/>
    <property type="project" value="TreeGrafter"/>
</dbReference>
<feature type="region of interest" description="Disordered" evidence="6">
    <location>
        <begin position="433"/>
        <end position="453"/>
    </location>
</feature>
<feature type="compositionally biased region" description="Polar residues" evidence="6">
    <location>
        <begin position="228"/>
        <end position="241"/>
    </location>
</feature>
<dbReference type="InterPro" id="IPR019786">
    <property type="entry name" value="Zinc_finger_PHD-type_CS"/>
</dbReference>
<feature type="compositionally biased region" description="Polar residues" evidence="6">
    <location>
        <begin position="193"/>
        <end position="207"/>
    </location>
</feature>
<keyword evidence="1" id="KW-0479">Metal-binding</keyword>
<feature type="compositionally biased region" description="Low complexity" evidence="6">
    <location>
        <begin position="183"/>
        <end position="192"/>
    </location>
</feature>
<dbReference type="InterPro" id="IPR019787">
    <property type="entry name" value="Znf_PHD-finger"/>
</dbReference>
<gene>
    <name evidence="8" type="ORF">BDV96DRAFT_486116</name>
</gene>
<accession>A0A6A5ZJZ1</accession>
<evidence type="ECO:0000256" key="5">
    <source>
        <dbReference type="PROSITE-ProRule" id="PRU00146"/>
    </source>
</evidence>
<evidence type="ECO:0000256" key="4">
    <source>
        <dbReference type="ARBA" id="ARBA00022853"/>
    </source>
</evidence>
<keyword evidence="4" id="KW-0156">Chromatin regulator</keyword>
<evidence type="ECO:0000256" key="1">
    <source>
        <dbReference type="ARBA" id="ARBA00022723"/>
    </source>
</evidence>
<dbReference type="PROSITE" id="PS01359">
    <property type="entry name" value="ZF_PHD_1"/>
    <property type="match status" value="1"/>
</dbReference>
<dbReference type="SUPFAM" id="SSF57903">
    <property type="entry name" value="FYVE/PHD zinc finger"/>
    <property type="match status" value="1"/>
</dbReference>
<dbReference type="AlphaFoldDB" id="A0A6A5ZJZ1"/>
<feature type="domain" description="PHD-type" evidence="7">
    <location>
        <begin position="530"/>
        <end position="578"/>
    </location>
</feature>
<keyword evidence="9" id="KW-1185">Reference proteome</keyword>
<dbReference type="PANTHER" id="PTHR46462">
    <property type="entry name" value="UPSET, ISOFORM A"/>
    <property type="match status" value="1"/>
</dbReference>
<feature type="region of interest" description="Disordered" evidence="6">
    <location>
        <begin position="146"/>
        <end position="168"/>
    </location>
</feature>
<sequence length="605" mass="66461">MAHMHTPPPTRDATSRRSIHQNTGNEFATPATVVARTPIQGQPSPAVFNQTPFGFPSLQFSPDMVQFPSTGPMSAPALPHSRLFWDQTNDGQSMDVDMAIASDPFGPTPHKIENNFNWQTFHTPNQMNPQAFQALHGMSSPGPVTSFHTNNVLATEDPSSRPSSFISSSGGVDPSVLFSFSSPGPASSFNNPTQPASFSNDNRQPYETQARDALREKEQVKKTKSQHSRTNTSSSTASYENTRPGLQRSNTDSGFRKSRPSSIDSKSSGSAIGYNIARRSSPLKRQSGGSLTSIPEIRRPRTRLVIDETGRARTETVPVDDDAETQRNTGRDSQKDYRRQYPGLWNEDDSDSEPEEPVTLSRNASFNIPQRRPSKHARADSGNLDRFNSFKMPRPSSGSFDKASFETVRPVHAVRRAVENPFRRYSMMDFPTSISGIQESGDQPMPDSPGDALGALKKVVEGRQKRQDNASQNTLKAHNQRWAQASADLANSNQSPHSLYDQYSNPFTASPTEAGLTTPSTDRSSLSGDSTRCICNSGNDGQPMVQCESCTKWLHMACVGLNTQNLPPVYVCVFCTGQTPVARGGRVRGPMPYDSPLTHKSVFRR</sequence>
<dbReference type="PANTHER" id="PTHR46462:SF3">
    <property type="entry name" value="UPSET, ISOFORM A"/>
    <property type="match status" value="1"/>
</dbReference>
<evidence type="ECO:0000313" key="9">
    <source>
        <dbReference type="Proteomes" id="UP000799770"/>
    </source>
</evidence>
<keyword evidence="3" id="KW-0862">Zinc</keyword>
<dbReference type="SMART" id="SM00249">
    <property type="entry name" value="PHD"/>
    <property type="match status" value="1"/>
</dbReference>
<dbReference type="Pfam" id="PF20826">
    <property type="entry name" value="PHD_5"/>
    <property type="match status" value="1"/>
</dbReference>
<dbReference type="InterPro" id="IPR013083">
    <property type="entry name" value="Znf_RING/FYVE/PHD"/>
</dbReference>
<dbReference type="InterPro" id="IPR011011">
    <property type="entry name" value="Znf_FYVE_PHD"/>
</dbReference>
<dbReference type="PROSITE" id="PS50016">
    <property type="entry name" value="ZF_PHD_2"/>
    <property type="match status" value="1"/>
</dbReference>
<dbReference type="Proteomes" id="UP000799770">
    <property type="component" value="Unassembled WGS sequence"/>
</dbReference>
<feature type="compositionally biased region" description="Polar residues" evidence="6">
    <location>
        <begin position="283"/>
        <end position="293"/>
    </location>
</feature>
<feature type="compositionally biased region" description="Pro residues" evidence="6">
    <location>
        <begin position="1"/>
        <end position="10"/>
    </location>
</feature>
<evidence type="ECO:0000256" key="3">
    <source>
        <dbReference type="ARBA" id="ARBA00022833"/>
    </source>
</evidence>
<dbReference type="GO" id="GO:0006355">
    <property type="term" value="P:regulation of DNA-templated transcription"/>
    <property type="evidence" value="ECO:0007669"/>
    <property type="project" value="TreeGrafter"/>
</dbReference>
<feature type="compositionally biased region" description="Basic and acidic residues" evidence="6">
    <location>
        <begin position="209"/>
        <end position="221"/>
    </location>
</feature>
<feature type="region of interest" description="Disordered" evidence="6">
    <location>
        <begin position="183"/>
        <end position="402"/>
    </location>
</feature>
<dbReference type="Gene3D" id="3.30.40.10">
    <property type="entry name" value="Zinc/RING finger domain, C3HC4 (zinc finger)"/>
    <property type="match status" value="1"/>
</dbReference>
<evidence type="ECO:0000256" key="6">
    <source>
        <dbReference type="SAM" id="MobiDB-lite"/>
    </source>
</evidence>
<dbReference type="InterPro" id="IPR001965">
    <property type="entry name" value="Znf_PHD"/>
</dbReference>
<reference evidence="8" key="1">
    <citation type="journal article" date="2020" name="Stud. Mycol.">
        <title>101 Dothideomycetes genomes: a test case for predicting lifestyles and emergence of pathogens.</title>
        <authorList>
            <person name="Haridas S."/>
            <person name="Albert R."/>
            <person name="Binder M."/>
            <person name="Bloem J."/>
            <person name="Labutti K."/>
            <person name="Salamov A."/>
            <person name="Andreopoulos B."/>
            <person name="Baker S."/>
            <person name="Barry K."/>
            <person name="Bills G."/>
            <person name="Bluhm B."/>
            <person name="Cannon C."/>
            <person name="Castanera R."/>
            <person name="Culley D."/>
            <person name="Daum C."/>
            <person name="Ezra D."/>
            <person name="Gonzalez J."/>
            <person name="Henrissat B."/>
            <person name="Kuo A."/>
            <person name="Liang C."/>
            <person name="Lipzen A."/>
            <person name="Lutzoni F."/>
            <person name="Magnuson J."/>
            <person name="Mondo S."/>
            <person name="Nolan M."/>
            <person name="Ohm R."/>
            <person name="Pangilinan J."/>
            <person name="Park H.-J."/>
            <person name="Ramirez L."/>
            <person name="Alfaro M."/>
            <person name="Sun H."/>
            <person name="Tritt A."/>
            <person name="Yoshinaga Y."/>
            <person name="Zwiers L.-H."/>
            <person name="Turgeon B."/>
            <person name="Goodwin S."/>
            <person name="Spatafora J."/>
            <person name="Crous P."/>
            <person name="Grigoriev I."/>
        </authorList>
    </citation>
    <scope>NUCLEOTIDE SEQUENCE</scope>
    <source>
        <strain evidence="8">CBS 627.86</strain>
    </source>
</reference>
<feature type="compositionally biased region" description="Basic and acidic residues" evidence="6">
    <location>
        <begin position="329"/>
        <end position="339"/>
    </location>
</feature>
<feature type="region of interest" description="Disordered" evidence="6">
    <location>
        <begin position="1"/>
        <end position="31"/>
    </location>
</feature>
<feature type="compositionally biased region" description="Basic and acidic residues" evidence="6">
    <location>
        <begin position="296"/>
        <end position="314"/>
    </location>
</feature>
<evidence type="ECO:0000259" key="7">
    <source>
        <dbReference type="PROSITE" id="PS50016"/>
    </source>
</evidence>
<protein>
    <recommendedName>
        <fullName evidence="7">PHD-type domain-containing protein</fullName>
    </recommendedName>
</protein>
<proteinExistence type="predicted"/>
<evidence type="ECO:0000313" key="8">
    <source>
        <dbReference type="EMBL" id="KAF2119970.1"/>
    </source>
</evidence>
<dbReference type="GO" id="GO:0070210">
    <property type="term" value="C:Rpd3L-Expanded complex"/>
    <property type="evidence" value="ECO:0007669"/>
    <property type="project" value="TreeGrafter"/>
</dbReference>
<evidence type="ECO:0000256" key="2">
    <source>
        <dbReference type="ARBA" id="ARBA00022771"/>
    </source>
</evidence>
<dbReference type="EMBL" id="ML977314">
    <property type="protein sequence ID" value="KAF2119970.1"/>
    <property type="molecule type" value="Genomic_DNA"/>
</dbReference>
<name>A0A6A5ZJZ1_9PLEO</name>
<feature type="compositionally biased region" description="Acidic residues" evidence="6">
    <location>
        <begin position="346"/>
        <end position="356"/>
    </location>
</feature>
<feature type="region of interest" description="Disordered" evidence="6">
    <location>
        <begin position="488"/>
        <end position="529"/>
    </location>
</feature>